<evidence type="ECO:0000256" key="1">
    <source>
        <dbReference type="ARBA" id="ARBA00023186"/>
    </source>
</evidence>
<feature type="region of interest" description="Disordered" evidence="2">
    <location>
        <begin position="169"/>
        <end position="232"/>
    </location>
</feature>
<dbReference type="GO" id="GO:0005739">
    <property type="term" value="C:mitochondrion"/>
    <property type="evidence" value="ECO:0007669"/>
    <property type="project" value="GOC"/>
</dbReference>
<dbReference type="SUPFAM" id="SSF46565">
    <property type="entry name" value="Chaperone J-domain"/>
    <property type="match status" value="1"/>
</dbReference>
<dbReference type="Gene3D" id="1.10.287.110">
    <property type="entry name" value="DnaJ domain"/>
    <property type="match status" value="1"/>
</dbReference>
<organism evidence="4 5">
    <name type="scientific">Leptomonas seymouri</name>
    <dbReference type="NCBI Taxonomy" id="5684"/>
    <lineage>
        <taxon>Eukaryota</taxon>
        <taxon>Discoba</taxon>
        <taxon>Euglenozoa</taxon>
        <taxon>Kinetoplastea</taxon>
        <taxon>Metakinetoplastina</taxon>
        <taxon>Trypanosomatida</taxon>
        <taxon>Trypanosomatidae</taxon>
        <taxon>Leishmaniinae</taxon>
        <taxon>Leptomonas</taxon>
    </lineage>
</organism>
<dbReference type="OrthoDB" id="18010at2759"/>
<dbReference type="OMA" id="QFAVVNQ"/>
<feature type="compositionally biased region" description="Low complexity" evidence="2">
    <location>
        <begin position="217"/>
        <end position="232"/>
    </location>
</feature>
<dbReference type="AlphaFoldDB" id="A0A0N0P653"/>
<evidence type="ECO:0000313" key="5">
    <source>
        <dbReference type="Proteomes" id="UP000038009"/>
    </source>
</evidence>
<feature type="region of interest" description="Disordered" evidence="2">
    <location>
        <begin position="737"/>
        <end position="791"/>
    </location>
</feature>
<accession>A0A0N0P653</accession>
<feature type="compositionally biased region" description="Low complexity" evidence="2">
    <location>
        <begin position="188"/>
        <end position="199"/>
    </location>
</feature>
<comment type="caution">
    <text evidence="4">The sequence shown here is derived from an EMBL/GenBank/DDBJ whole genome shotgun (WGS) entry which is preliminary data.</text>
</comment>
<dbReference type="PROSITE" id="PS50076">
    <property type="entry name" value="DNAJ_2"/>
    <property type="match status" value="1"/>
</dbReference>
<dbReference type="GO" id="GO:0042407">
    <property type="term" value="P:cristae formation"/>
    <property type="evidence" value="ECO:0007669"/>
    <property type="project" value="TreeGrafter"/>
</dbReference>
<name>A0A0N0P653_LEPSE</name>
<feature type="compositionally biased region" description="Low complexity" evidence="2">
    <location>
        <begin position="755"/>
        <end position="771"/>
    </location>
</feature>
<dbReference type="Pfam" id="PF11875">
    <property type="entry name" value="DnaJ-like_C11_C"/>
    <property type="match status" value="1"/>
</dbReference>
<dbReference type="SMART" id="SM00271">
    <property type="entry name" value="DnaJ"/>
    <property type="match status" value="1"/>
</dbReference>
<dbReference type="Pfam" id="PF00226">
    <property type="entry name" value="DnaJ"/>
    <property type="match status" value="1"/>
</dbReference>
<feature type="compositionally biased region" description="Pro residues" evidence="2">
    <location>
        <begin position="745"/>
        <end position="754"/>
    </location>
</feature>
<dbReference type="InterPro" id="IPR024586">
    <property type="entry name" value="DnaJ-like_C11_C"/>
</dbReference>
<protein>
    <recommendedName>
        <fullName evidence="3">J domain-containing protein</fullName>
    </recommendedName>
</protein>
<feature type="compositionally biased region" description="Polar residues" evidence="2">
    <location>
        <begin position="779"/>
        <end position="790"/>
    </location>
</feature>
<feature type="domain" description="J" evidence="3">
    <location>
        <begin position="38"/>
        <end position="108"/>
    </location>
</feature>
<keyword evidence="5" id="KW-1185">Reference proteome</keyword>
<dbReference type="VEuPathDB" id="TriTrypDB:Lsey_0097_0160"/>
<dbReference type="InterPro" id="IPR001623">
    <property type="entry name" value="DnaJ_domain"/>
</dbReference>
<dbReference type="InterPro" id="IPR036869">
    <property type="entry name" value="J_dom_sf"/>
</dbReference>
<evidence type="ECO:0000313" key="4">
    <source>
        <dbReference type="EMBL" id="KPI87229.1"/>
    </source>
</evidence>
<feature type="compositionally biased region" description="Polar residues" evidence="2">
    <location>
        <begin position="203"/>
        <end position="216"/>
    </location>
</feature>
<feature type="region of interest" description="Disordered" evidence="2">
    <location>
        <begin position="12"/>
        <end position="33"/>
    </location>
</feature>
<dbReference type="Proteomes" id="UP000038009">
    <property type="component" value="Unassembled WGS sequence"/>
</dbReference>
<feature type="compositionally biased region" description="Low complexity" evidence="2">
    <location>
        <begin position="341"/>
        <end position="352"/>
    </location>
</feature>
<feature type="compositionally biased region" description="Acidic residues" evidence="2">
    <location>
        <begin position="174"/>
        <end position="184"/>
    </location>
</feature>
<dbReference type="PANTHER" id="PTHR44157:SF1">
    <property type="entry name" value="DNAJ HOMOLOG SUBFAMILY C MEMBER 11"/>
    <property type="match status" value="1"/>
</dbReference>
<sequence length="918" mass="98068">MNDDAYVERASVLLRDGESEGSTSAGGGAAHSRSDPSGYYGFLGVSPTATQQEIRRAFLFLSQRYHTDKHSNQSEDVQSLMNDRFQQLQEAYTVLSDERQRAAYDAGGDRGIQRLSLVPAGLRKREDILQYVLSLDREAQLLQTSKMVSASSQATITFTTAHIFPFQAAGAPGEGEEDAEEDGEEPHGAAAVATPTLAAEGRSNATVQPSAAPTENRSASARGHGSSSSSSSASPLAAAAAAATGSTDAPAAAAAASKRPAVVGASHGGSATADTTLPEASGGIPSNGSGGGGGSGAGPAMKAQLTAKEVVIDGKRQIVLVPDAGVQQQLRQRMHGELDASDSGASAASSSSKGNGVVRSGSQDGGLPAFHRLSPTQALVLASMPKSMTFRSSFQHMLTPKLVATFRTDAASQMRKGTSSFTTLVEYQPDEVRTYATSLRFAVMGLKWCLYQRRELTPLWAMKSKLTALTGTQLLQKLELTLIRKLSPTAVLESALAMSLNEHGFFRSSINDFSEDAQQGVSAYIGFHTLHLTAYTGGKVVLGVDTKDPKNPPAYGRLQYTINCSPLAGQTTLGVEAWYCPSKVQHYGLGFTTVLPYSVSPIAPPLFFVESTQFAVVNQISFLYARGQHRISVPVIVFISPKVSQGLVWMSVPLTVYRIATTLYKPYARAKAARYYAQQRRLHIAETDVAREKARLEQLALENLVLMSRATEERKGGLVIINARYGVIDPQFAEITTTPATPAAPRTPTPPPSGSPSNNASAPQSSPMNAATPPRRRTPTSAAGRSSASTKGWWPSQVLTRIAERLVNGLLRRRANAAAAAKRRDEGDAYEAARDAVGNDAIPLFIDVTIAVQNLVRDSALSLPAGTKSTLVGFCDPDPYTPEQKSLKIVYWFRKRKHVAIFADDVEVELPQREHLIT</sequence>
<evidence type="ECO:0000256" key="2">
    <source>
        <dbReference type="SAM" id="MobiDB-lite"/>
    </source>
</evidence>
<dbReference type="PANTHER" id="PTHR44157">
    <property type="entry name" value="DNAJ HOMOLOG SUBFAMILY C MEMBER 11"/>
    <property type="match status" value="1"/>
</dbReference>
<reference evidence="4 5" key="1">
    <citation type="journal article" date="2015" name="PLoS Pathog.">
        <title>Leptomonas seymouri: Adaptations to the Dixenous Life Cycle Analyzed by Genome Sequencing, Transcriptome Profiling and Co-infection with Leishmania donovani.</title>
        <authorList>
            <person name="Kraeva N."/>
            <person name="Butenko A."/>
            <person name="Hlavacova J."/>
            <person name="Kostygov A."/>
            <person name="Myskova J."/>
            <person name="Grybchuk D."/>
            <person name="Lestinova T."/>
            <person name="Votypka J."/>
            <person name="Volf P."/>
            <person name="Opperdoes F."/>
            <person name="Flegontov P."/>
            <person name="Lukes J."/>
            <person name="Yurchenko V."/>
        </authorList>
    </citation>
    <scope>NUCLEOTIDE SEQUENCE [LARGE SCALE GENOMIC DNA]</scope>
    <source>
        <strain evidence="4 5">ATCC 30220</strain>
    </source>
</reference>
<feature type="compositionally biased region" description="Gly residues" evidence="2">
    <location>
        <begin position="288"/>
        <end position="297"/>
    </location>
</feature>
<feature type="region of interest" description="Disordered" evidence="2">
    <location>
        <begin position="264"/>
        <end position="300"/>
    </location>
</feature>
<dbReference type="PRINTS" id="PR00625">
    <property type="entry name" value="JDOMAIN"/>
</dbReference>
<keyword evidence="1" id="KW-0143">Chaperone</keyword>
<dbReference type="CDD" id="cd06257">
    <property type="entry name" value="DnaJ"/>
    <property type="match status" value="1"/>
</dbReference>
<feature type="region of interest" description="Disordered" evidence="2">
    <location>
        <begin position="333"/>
        <end position="369"/>
    </location>
</feature>
<dbReference type="InterPro" id="IPR052243">
    <property type="entry name" value="Mito_inner_membrane_organizer"/>
</dbReference>
<proteinExistence type="predicted"/>
<evidence type="ECO:0000259" key="3">
    <source>
        <dbReference type="PROSITE" id="PS50076"/>
    </source>
</evidence>
<dbReference type="EMBL" id="LJSK01000097">
    <property type="protein sequence ID" value="KPI87229.1"/>
    <property type="molecule type" value="Genomic_DNA"/>
</dbReference>
<gene>
    <name evidence="4" type="ORF">ABL78_3699</name>
</gene>